<dbReference type="EMBL" id="PFAZ01000009">
    <property type="protein sequence ID" value="PIR88941.1"/>
    <property type="molecule type" value="Genomic_DNA"/>
</dbReference>
<keyword evidence="1" id="KW-0812">Transmembrane</keyword>
<keyword evidence="1" id="KW-0472">Membrane</keyword>
<feature type="signal peptide" evidence="2">
    <location>
        <begin position="1"/>
        <end position="27"/>
    </location>
</feature>
<dbReference type="InterPro" id="IPR043993">
    <property type="entry name" value="T4SS_pilin"/>
</dbReference>
<evidence type="ECO:0000313" key="3">
    <source>
        <dbReference type="EMBL" id="PIR88941.1"/>
    </source>
</evidence>
<evidence type="ECO:0000256" key="2">
    <source>
        <dbReference type="SAM" id="SignalP"/>
    </source>
</evidence>
<protein>
    <submittedName>
        <fullName evidence="3">Uncharacterized protein</fullName>
    </submittedName>
</protein>
<keyword evidence="1" id="KW-1133">Transmembrane helix</keyword>
<name>A0A2H0URD0_9BACT</name>
<dbReference type="AlphaFoldDB" id="A0A2H0URD0"/>
<organism evidence="3 4">
    <name type="scientific">Candidatus Harrisonbacteria bacterium CG10_big_fil_rev_8_21_14_0_10_40_38</name>
    <dbReference type="NCBI Taxonomy" id="1974583"/>
    <lineage>
        <taxon>Bacteria</taxon>
        <taxon>Candidatus Harrisoniibacteriota</taxon>
    </lineage>
</organism>
<sequence length="117" mass="12395">MDRSLVKKIFGVVAVFVLAGAPLLASAQVDFQGPAPQADESLIGKTIDRIFSFAFGILLVVAGLMILYAAFLYLQGGANEANVTKAKNYILYAVIAIIVAFLSRALVAFINSTILGN</sequence>
<feature type="transmembrane region" description="Helical" evidence="1">
    <location>
        <begin position="51"/>
        <end position="74"/>
    </location>
</feature>
<comment type="caution">
    <text evidence="3">The sequence shown here is derived from an EMBL/GenBank/DDBJ whole genome shotgun (WGS) entry which is preliminary data.</text>
</comment>
<reference evidence="4" key="1">
    <citation type="submission" date="2017-09" db="EMBL/GenBank/DDBJ databases">
        <title>Depth-based differentiation of microbial function through sediment-hosted aquifers and enrichment of novel symbionts in the deep terrestrial subsurface.</title>
        <authorList>
            <person name="Probst A.J."/>
            <person name="Ladd B."/>
            <person name="Jarett J.K."/>
            <person name="Geller-Mcgrath D.E."/>
            <person name="Sieber C.M.K."/>
            <person name="Emerson J.B."/>
            <person name="Anantharaman K."/>
            <person name="Thomas B.C."/>
            <person name="Malmstrom R."/>
            <person name="Stieglmeier M."/>
            <person name="Klingl A."/>
            <person name="Woyke T."/>
            <person name="Ryan C.M."/>
            <person name="Banfield J.F."/>
        </authorList>
    </citation>
    <scope>NUCLEOTIDE SEQUENCE [LARGE SCALE GENOMIC DNA]</scope>
</reference>
<dbReference type="Pfam" id="PF18895">
    <property type="entry name" value="T4SS_pilin"/>
    <property type="match status" value="1"/>
</dbReference>
<gene>
    <name evidence="3" type="ORF">COU07_03525</name>
</gene>
<feature type="chain" id="PRO_5013675199" evidence="2">
    <location>
        <begin position="28"/>
        <end position="117"/>
    </location>
</feature>
<evidence type="ECO:0000256" key="1">
    <source>
        <dbReference type="SAM" id="Phobius"/>
    </source>
</evidence>
<keyword evidence="2" id="KW-0732">Signal</keyword>
<dbReference type="Proteomes" id="UP000231157">
    <property type="component" value="Unassembled WGS sequence"/>
</dbReference>
<proteinExistence type="predicted"/>
<accession>A0A2H0URD0</accession>
<feature type="transmembrane region" description="Helical" evidence="1">
    <location>
        <begin position="89"/>
        <end position="110"/>
    </location>
</feature>
<evidence type="ECO:0000313" key="4">
    <source>
        <dbReference type="Proteomes" id="UP000231157"/>
    </source>
</evidence>